<comment type="pathway">
    <text evidence="2">Cofactor biosynthesis; tetrahydrofolate biosynthesis; 2-amino-4-hydroxy-6-hydroxymethyl-7,8-dihydropteridine diphosphate from 7,8-dihydroneopterin triphosphate: step 4/4.</text>
</comment>
<comment type="catalytic activity">
    <reaction evidence="1">
        <text>6-hydroxymethyl-7,8-dihydropterin + ATP = (7,8-dihydropterin-6-yl)methyl diphosphate + AMP + H(+)</text>
        <dbReference type="Rhea" id="RHEA:11412"/>
        <dbReference type="ChEBI" id="CHEBI:15378"/>
        <dbReference type="ChEBI" id="CHEBI:30616"/>
        <dbReference type="ChEBI" id="CHEBI:44841"/>
        <dbReference type="ChEBI" id="CHEBI:72950"/>
        <dbReference type="ChEBI" id="CHEBI:456215"/>
        <dbReference type="EC" id="2.7.6.3"/>
    </reaction>
</comment>
<evidence type="ECO:0000256" key="2">
    <source>
        <dbReference type="ARBA" id="ARBA00005051"/>
    </source>
</evidence>
<organism evidence="10 11">
    <name type="scientific">Cyanobium usitatum str. Tous</name>
    <dbReference type="NCBI Taxonomy" id="2116684"/>
    <lineage>
        <taxon>Bacteria</taxon>
        <taxon>Bacillati</taxon>
        <taxon>Cyanobacteriota</taxon>
        <taxon>Cyanophyceae</taxon>
        <taxon>Synechococcales</taxon>
        <taxon>Prochlorococcaceae</taxon>
        <taxon>Cyanobium</taxon>
    </lineage>
</organism>
<dbReference type="GO" id="GO:0046656">
    <property type="term" value="P:folic acid biosynthetic process"/>
    <property type="evidence" value="ECO:0007669"/>
    <property type="project" value="UniProtKB-KW"/>
</dbReference>
<name>A0A2P7MUS5_9CYAN</name>
<gene>
    <name evidence="10" type="primary">folK</name>
    <name evidence="10" type="ORF">C7K55_08120</name>
</gene>
<dbReference type="NCBIfam" id="TIGR01498">
    <property type="entry name" value="folK"/>
    <property type="match status" value="1"/>
</dbReference>
<dbReference type="CDD" id="cd00483">
    <property type="entry name" value="HPPK"/>
    <property type="match status" value="1"/>
</dbReference>
<comment type="caution">
    <text evidence="10">The sequence shown here is derived from an EMBL/GenBank/DDBJ whole genome shotgun (WGS) entry which is preliminary data.</text>
</comment>
<reference evidence="10 11" key="1">
    <citation type="journal article" date="2018" name="Environ. Microbiol.">
        <title>Ecological and genomic features of two widespread freshwater picocyanobacteria.</title>
        <authorList>
            <person name="Cabello-Yeves P.J."/>
            <person name="Picazo A."/>
            <person name="Camacho A."/>
            <person name="Callieri C."/>
            <person name="Rosselli R."/>
            <person name="Roda-Garcia J.J."/>
            <person name="Coutinho F.H."/>
            <person name="Rodriguez-Valera F."/>
        </authorList>
    </citation>
    <scope>NUCLEOTIDE SEQUENCE [LARGE SCALE GENOMIC DNA]</scope>
    <source>
        <strain evidence="10 11">Tous</strain>
    </source>
</reference>
<dbReference type="SUPFAM" id="SSF55083">
    <property type="entry name" value="6-hydroxymethyl-7,8-dihydropterin pyrophosphokinase, HPPK"/>
    <property type="match status" value="1"/>
</dbReference>
<feature type="domain" description="7,8-dihydro-6-hydroxymethylpterin-pyrophosphokinase" evidence="9">
    <location>
        <begin position="126"/>
        <end position="137"/>
    </location>
</feature>
<dbReference type="InterPro" id="IPR035907">
    <property type="entry name" value="Hppk_sf"/>
</dbReference>
<dbReference type="Gene3D" id="3.30.70.560">
    <property type="entry name" value="7,8-Dihydro-6-hydroxymethylpterin-pyrophosphokinase HPPK"/>
    <property type="match status" value="1"/>
</dbReference>
<dbReference type="Pfam" id="PF01288">
    <property type="entry name" value="HPPK"/>
    <property type="match status" value="1"/>
</dbReference>
<dbReference type="RefSeq" id="WP_106632239.1">
    <property type="nucleotide sequence ID" value="NZ_PXXO01000008.1"/>
</dbReference>
<evidence type="ECO:0000256" key="3">
    <source>
        <dbReference type="ARBA" id="ARBA00013253"/>
    </source>
</evidence>
<keyword evidence="4" id="KW-0808">Transferase</keyword>
<dbReference type="EC" id="2.7.6.3" evidence="3"/>
<dbReference type="PANTHER" id="PTHR43071:SF1">
    <property type="entry name" value="2-AMINO-4-HYDROXY-6-HYDROXYMETHYLDIHYDROPTERIDINE PYROPHOSPHOKINASE"/>
    <property type="match status" value="1"/>
</dbReference>
<proteinExistence type="predicted"/>
<dbReference type="Proteomes" id="UP000243002">
    <property type="component" value="Unassembled WGS sequence"/>
</dbReference>
<evidence type="ECO:0000256" key="1">
    <source>
        <dbReference type="ARBA" id="ARBA00000198"/>
    </source>
</evidence>
<dbReference type="PANTHER" id="PTHR43071">
    <property type="entry name" value="2-AMINO-4-HYDROXY-6-HYDROXYMETHYLDIHYDROPTERIDINE PYROPHOSPHOKINASE"/>
    <property type="match status" value="1"/>
</dbReference>
<keyword evidence="6 10" id="KW-0418">Kinase</keyword>
<evidence type="ECO:0000256" key="4">
    <source>
        <dbReference type="ARBA" id="ARBA00022679"/>
    </source>
</evidence>
<accession>A0A2P7MUS5</accession>
<dbReference type="UniPathway" id="UPA00077">
    <property type="reaction ID" value="UER00155"/>
</dbReference>
<keyword evidence="11" id="KW-1185">Reference proteome</keyword>
<evidence type="ECO:0000313" key="11">
    <source>
        <dbReference type="Proteomes" id="UP000243002"/>
    </source>
</evidence>
<dbReference type="GO" id="GO:0003848">
    <property type="term" value="F:2-amino-4-hydroxy-6-hydroxymethyldihydropteridine diphosphokinase activity"/>
    <property type="evidence" value="ECO:0007669"/>
    <property type="project" value="UniProtKB-EC"/>
</dbReference>
<dbReference type="PROSITE" id="PS00794">
    <property type="entry name" value="HPPK"/>
    <property type="match status" value="1"/>
</dbReference>
<dbReference type="OrthoDB" id="9808041at2"/>
<evidence type="ECO:0000259" key="9">
    <source>
        <dbReference type="PROSITE" id="PS00794"/>
    </source>
</evidence>
<dbReference type="AlphaFoldDB" id="A0A2P7MUS5"/>
<keyword evidence="7" id="KW-0067">ATP-binding</keyword>
<evidence type="ECO:0000256" key="7">
    <source>
        <dbReference type="ARBA" id="ARBA00022840"/>
    </source>
</evidence>
<dbReference type="GO" id="GO:0016301">
    <property type="term" value="F:kinase activity"/>
    <property type="evidence" value="ECO:0007669"/>
    <property type="project" value="UniProtKB-KW"/>
</dbReference>
<evidence type="ECO:0000313" key="10">
    <source>
        <dbReference type="EMBL" id="PSJ04973.1"/>
    </source>
</evidence>
<protein>
    <recommendedName>
        <fullName evidence="3">2-amino-4-hydroxy-6-hydroxymethyldihydropteridine diphosphokinase</fullName>
        <ecNumber evidence="3">2.7.6.3</ecNumber>
    </recommendedName>
</protein>
<dbReference type="EMBL" id="PXXO01000008">
    <property type="protein sequence ID" value="PSJ04973.1"/>
    <property type="molecule type" value="Genomic_DNA"/>
</dbReference>
<keyword evidence="8" id="KW-0289">Folate biosynthesis</keyword>
<dbReference type="GO" id="GO:0046654">
    <property type="term" value="P:tetrahydrofolate biosynthetic process"/>
    <property type="evidence" value="ECO:0007669"/>
    <property type="project" value="UniProtKB-UniPathway"/>
</dbReference>
<evidence type="ECO:0000256" key="5">
    <source>
        <dbReference type="ARBA" id="ARBA00022741"/>
    </source>
</evidence>
<sequence>MPASLADQPRGSEAATLAIALGANLPSRCGGPIATLIAVRPLLEASLRQWGQCLSSGPTGFRWSPLFETEPVGGPPGQPPYINAVLVVDGLVAGLGADRARTAAGEALLEQLQALEHDFGRERQARWAPRSIDLDLLWWGDLSCHTPRLQLPHPLWRQRDFVLAPLAALTGLAPEAGCAVIALAGRPGWPEQLG</sequence>
<evidence type="ECO:0000256" key="6">
    <source>
        <dbReference type="ARBA" id="ARBA00022777"/>
    </source>
</evidence>
<dbReference type="InterPro" id="IPR000550">
    <property type="entry name" value="Hppk"/>
</dbReference>
<dbReference type="GO" id="GO:0005524">
    <property type="term" value="F:ATP binding"/>
    <property type="evidence" value="ECO:0007669"/>
    <property type="project" value="UniProtKB-KW"/>
</dbReference>
<keyword evidence="5" id="KW-0547">Nucleotide-binding</keyword>
<evidence type="ECO:0000256" key="8">
    <source>
        <dbReference type="ARBA" id="ARBA00022909"/>
    </source>
</evidence>